<proteinExistence type="predicted"/>
<dbReference type="Gene3D" id="3.40.50.1000">
    <property type="entry name" value="HAD superfamily/HAD-like"/>
    <property type="match status" value="1"/>
</dbReference>
<dbReference type="AlphaFoldDB" id="A0A109W2A4"/>
<accession>A0A109W2A4</accession>
<dbReference type="PANTHER" id="PTHR43481:SF4">
    <property type="entry name" value="GLYCEROL-1-PHOSPHATE PHOSPHOHYDROLASE 1-RELATED"/>
    <property type="match status" value="1"/>
</dbReference>
<dbReference type="Proteomes" id="UP000065220">
    <property type="component" value="Chromosome"/>
</dbReference>
<dbReference type="Gene3D" id="1.10.150.240">
    <property type="entry name" value="Putative phosphatase, domain 2"/>
    <property type="match status" value="1"/>
</dbReference>
<dbReference type="InterPro" id="IPR051806">
    <property type="entry name" value="HAD-like_SPP"/>
</dbReference>
<dbReference type="SUPFAM" id="SSF56784">
    <property type="entry name" value="HAD-like"/>
    <property type="match status" value="1"/>
</dbReference>
<dbReference type="SFLD" id="SFLDS00003">
    <property type="entry name" value="Haloacid_Dehalogenase"/>
    <property type="match status" value="1"/>
</dbReference>
<dbReference type="RefSeq" id="WP_067940922.1">
    <property type="nucleotide sequence ID" value="NZ_CP014228.1"/>
</dbReference>
<dbReference type="GO" id="GO:0050308">
    <property type="term" value="F:sugar-phosphatase activity"/>
    <property type="evidence" value="ECO:0007669"/>
    <property type="project" value="TreeGrafter"/>
</dbReference>
<name>A0A109W2A4_ACTRD</name>
<dbReference type="InterPro" id="IPR006439">
    <property type="entry name" value="HAD-SF_hydro_IA"/>
</dbReference>
<dbReference type="EMBL" id="CP014228">
    <property type="protein sequence ID" value="AMD86856.1"/>
    <property type="molecule type" value="Genomic_DNA"/>
</dbReference>
<dbReference type="NCBIfam" id="TIGR01509">
    <property type="entry name" value="HAD-SF-IA-v3"/>
    <property type="match status" value="1"/>
</dbReference>
<dbReference type="PANTHER" id="PTHR43481">
    <property type="entry name" value="FRUCTOSE-1-PHOSPHATE PHOSPHATASE"/>
    <property type="match status" value="1"/>
</dbReference>
<organism evidence="1 2">
    <name type="scientific">Actinomyces radicidentis</name>
    <dbReference type="NCBI Taxonomy" id="111015"/>
    <lineage>
        <taxon>Bacteria</taxon>
        <taxon>Bacillati</taxon>
        <taxon>Actinomycetota</taxon>
        <taxon>Actinomycetes</taxon>
        <taxon>Actinomycetales</taxon>
        <taxon>Actinomycetaceae</taxon>
        <taxon>Actinomyces</taxon>
    </lineage>
</organism>
<dbReference type="InterPro" id="IPR023214">
    <property type="entry name" value="HAD_sf"/>
</dbReference>
<reference evidence="2" key="1">
    <citation type="submission" date="2016-02" db="EMBL/GenBank/DDBJ databases">
        <authorList>
            <person name="Holder M.E."/>
            <person name="Ajami N.J."/>
            <person name="Petrosino J.F."/>
        </authorList>
    </citation>
    <scope>NUCLEOTIDE SEQUENCE [LARGE SCALE GENOMIC DNA]</scope>
    <source>
        <strain evidence="2">CCUG 36733</strain>
    </source>
</reference>
<evidence type="ECO:0000313" key="1">
    <source>
        <dbReference type="EMBL" id="AMD86856.1"/>
    </source>
</evidence>
<dbReference type="InterPro" id="IPR023198">
    <property type="entry name" value="PGP-like_dom2"/>
</dbReference>
<gene>
    <name evidence="1" type="ORF">AXF14_03650</name>
</gene>
<evidence type="ECO:0000313" key="2">
    <source>
        <dbReference type="Proteomes" id="UP000065220"/>
    </source>
</evidence>
<dbReference type="InterPro" id="IPR036412">
    <property type="entry name" value="HAD-like_sf"/>
</dbReference>
<sequence>MPLRQDPRLLIDMDGTLVDSTVLVEATWTDFASRYGLDAAEVIRFAHGRPTGATVARFLSDPVLVERETASLRTHEEGTSEGVVEVPGAAALLATVPADRWALVTSASRLLAFNRMRTAGLEPPETGVFSDDITAGKPDPQPYLLGAKLLGVPPADCVALEDSRAGIASAVAAGARVIVVGGVTDHDGELPRVPDLRGLTYDAVVRLALD</sequence>
<keyword evidence="2" id="KW-1185">Reference proteome</keyword>
<dbReference type="KEGG" id="ard:AXF14_03650"/>
<evidence type="ECO:0008006" key="3">
    <source>
        <dbReference type="Google" id="ProtNLM"/>
    </source>
</evidence>
<dbReference type="SFLD" id="SFLDG01129">
    <property type="entry name" value="C1.5:_HAD__Beta-PGM__Phosphata"/>
    <property type="match status" value="1"/>
</dbReference>
<dbReference type="Pfam" id="PF00702">
    <property type="entry name" value="Hydrolase"/>
    <property type="match status" value="1"/>
</dbReference>
<protein>
    <recommendedName>
        <fullName evidence="3">Phosphatase</fullName>
    </recommendedName>
</protein>
<dbReference type="OrthoDB" id="9797743at2"/>